<evidence type="ECO:0000313" key="7">
    <source>
        <dbReference type="Proteomes" id="UP001141806"/>
    </source>
</evidence>
<evidence type="ECO:0000256" key="3">
    <source>
        <dbReference type="PROSITE-ProRule" id="PRU01131"/>
    </source>
</evidence>
<evidence type="ECO:0000256" key="1">
    <source>
        <dbReference type="ARBA" id="ARBA00009374"/>
    </source>
</evidence>
<evidence type="ECO:0000313" key="6">
    <source>
        <dbReference type="EMBL" id="KAJ4958268.1"/>
    </source>
</evidence>
<dbReference type="Proteomes" id="UP001141806">
    <property type="component" value="Unassembled WGS sequence"/>
</dbReference>
<dbReference type="PROSITE" id="PS51795">
    <property type="entry name" value="ZF_FLZ"/>
    <property type="match status" value="1"/>
</dbReference>
<dbReference type="InterPro" id="IPR007650">
    <property type="entry name" value="Zf-FLZ_dom"/>
</dbReference>
<organism evidence="6 7">
    <name type="scientific">Protea cynaroides</name>
    <dbReference type="NCBI Taxonomy" id="273540"/>
    <lineage>
        <taxon>Eukaryota</taxon>
        <taxon>Viridiplantae</taxon>
        <taxon>Streptophyta</taxon>
        <taxon>Embryophyta</taxon>
        <taxon>Tracheophyta</taxon>
        <taxon>Spermatophyta</taxon>
        <taxon>Magnoliopsida</taxon>
        <taxon>Proteales</taxon>
        <taxon>Proteaceae</taxon>
        <taxon>Protea</taxon>
    </lineage>
</organism>
<evidence type="ECO:0000256" key="4">
    <source>
        <dbReference type="SAM" id="MobiDB-lite"/>
    </source>
</evidence>
<reference evidence="6" key="1">
    <citation type="journal article" date="2023" name="Plant J.">
        <title>The genome of the king protea, Protea cynaroides.</title>
        <authorList>
            <person name="Chang J."/>
            <person name="Duong T.A."/>
            <person name="Schoeman C."/>
            <person name="Ma X."/>
            <person name="Roodt D."/>
            <person name="Barker N."/>
            <person name="Li Z."/>
            <person name="Van de Peer Y."/>
            <person name="Mizrachi E."/>
        </authorList>
    </citation>
    <scope>NUCLEOTIDE SEQUENCE</scope>
    <source>
        <tissue evidence="6">Young leaves</tissue>
    </source>
</reference>
<proteinExistence type="inferred from homology"/>
<dbReference type="AlphaFoldDB" id="A0A9Q0H4S8"/>
<accession>A0A9Q0H4S8</accession>
<gene>
    <name evidence="6" type="ORF">NE237_025379</name>
</gene>
<dbReference type="Pfam" id="PF04570">
    <property type="entry name" value="zf-FLZ"/>
    <property type="match status" value="1"/>
</dbReference>
<dbReference type="EMBL" id="JAMYWD010000010">
    <property type="protein sequence ID" value="KAJ4958268.1"/>
    <property type="molecule type" value="Genomic_DNA"/>
</dbReference>
<comment type="caution">
    <text evidence="6">The sequence shown here is derived from an EMBL/GenBank/DDBJ whole genome shotgun (WGS) entry which is preliminary data.</text>
</comment>
<protein>
    <recommendedName>
        <fullName evidence="5">FLZ-type domain-containing protein</fullName>
    </recommendedName>
</protein>
<keyword evidence="7" id="KW-1185">Reference proteome</keyword>
<dbReference type="OrthoDB" id="685855at2759"/>
<feature type="zinc finger region" description="FLZ-type" evidence="3">
    <location>
        <begin position="333"/>
        <end position="377"/>
    </location>
</feature>
<evidence type="ECO:0000259" key="5">
    <source>
        <dbReference type="PROSITE" id="PS51795"/>
    </source>
</evidence>
<keyword evidence="2" id="KW-0479">Metal-binding</keyword>
<dbReference type="InterPro" id="IPR044585">
    <property type="entry name" value="FLZ10/11"/>
</dbReference>
<feature type="region of interest" description="Disordered" evidence="4">
    <location>
        <begin position="1"/>
        <end position="25"/>
    </location>
</feature>
<evidence type="ECO:0000256" key="2">
    <source>
        <dbReference type="ARBA" id="ARBA00022723"/>
    </source>
</evidence>
<dbReference type="PANTHER" id="PTHR46868">
    <property type="entry name" value="FCS-LIKE ZINC FINGER 11"/>
    <property type="match status" value="1"/>
</dbReference>
<name>A0A9Q0H4S8_9MAGN</name>
<dbReference type="GO" id="GO:0046872">
    <property type="term" value="F:metal ion binding"/>
    <property type="evidence" value="ECO:0007669"/>
    <property type="project" value="UniProtKB-KW"/>
</dbReference>
<comment type="similarity">
    <text evidence="1">Belongs to the FLZ family.</text>
</comment>
<sequence>MLRKRSRSIQKDQYKGHLMSDSASDTRDVLGQKLKSGSFFSVPGLFVGFNTKGLLDSDSARSPTSTLDYKVFANLGNPFRSPRTSPDGPQKSWDCSKVGLGIVDSLKDEAKPSGKGLGTSESKSILFGSQFRNPSSPKHLFGSVDSSFPKVHEVSPNSPIDSPGLQLGRSENVFETGETRLESETLGKVQSCMSDFGRSATSLNSLTYLNTNMSSEDFWADKKNARVNSPPVISGGSNFENSLIMRPSSLPISVGSGVGFKGSVSAHEIEQSEDYTCIISHGPNPRTTHIFGDCILECHGSELACCKKEEKVINESSMEVKCLDGSGLYPFDNFLSYCYSCKKKLEQGEDIYMYRGEKAFCSSSCRSQEILVEEEMEKTVDNSSENSSGSAYPEEIFLEGMVVVP</sequence>
<dbReference type="PANTHER" id="PTHR46868:SF3">
    <property type="entry name" value="FCS-LIKE ZINC FINGER 11"/>
    <property type="match status" value="1"/>
</dbReference>
<feature type="domain" description="FLZ-type" evidence="5">
    <location>
        <begin position="333"/>
        <end position="377"/>
    </location>
</feature>